<feature type="coiled-coil region" evidence="1">
    <location>
        <begin position="52"/>
        <end position="79"/>
    </location>
</feature>
<feature type="region of interest" description="Disordered" evidence="2">
    <location>
        <begin position="1"/>
        <end position="25"/>
    </location>
</feature>
<reference evidence="4" key="1">
    <citation type="submission" date="2016-03" db="EMBL/GenBank/DDBJ databases">
        <authorList>
            <person name="Ploux O."/>
        </authorList>
    </citation>
    <scope>NUCLEOTIDE SEQUENCE [LARGE SCALE GENOMIC DNA]</scope>
    <source>
        <strain evidence="4">UK7</strain>
    </source>
</reference>
<evidence type="ECO:0000256" key="1">
    <source>
        <dbReference type="SAM" id="Coils"/>
    </source>
</evidence>
<dbReference type="InParanoid" id="A0A1E1LB70"/>
<evidence type="ECO:0000256" key="2">
    <source>
        <dbReference type="SAM" id="MobiDB-lite"/>
    </source>
</evidence>
<dbReference type="Proteomes" id="UP000178129">
    <property type="component" value="Unassembled WGS sequence"/>
</dbReference>
<feature type="compositionally biased region" description="Polar residues" evidence="2">
    <location>
        <begin position="1"/>
        <end position="12"/>
    </location>
</feature>
<keyword evidence="4" id="KW-1185">Reference proteome</keyword>
<feature type="compositionally biased region" description="Basic and acidic residues" evidence="2">
    <location>
        <begin position="16"/>
        <end position="25"/>
    </location>
</feature>
<dbReference type="AlphaFoldDB" id="A0A1E1LB70"/>
<gene>
    <name evidence="3" type="ORF">RCO7_11551</name>
</gene>
<evidence type="ECO:0000313" key="3">
    <source>
        <dbReference type="EMBL" id="CZT07765.1"/>
    </source>
</evidence>
<keyword evidence="1" id="KW-0175">Coiled coil</keyword>
<accession>A0A1E1LB70</accession>
<name>A0A1E1LB70_9HELO</name>
<sequence>MRRATRSSTKTIASDKPMKPKPVDRKISQVDGRTVALEATPELLEAAKKKPMQSLSHRIDELTRENGRLRLEIRFHQQMQEAIETLQIDVKFAVETLERSILEFGSVQEVAEEDWCRTLDGT</sequence>
<dbReference type="EMBL" id="FJUW01000043">
    <property type="protein sequence ID" value="CZT07765.1"/>
    <property type="molecule type" value="Genomic_DNA"/>
</dbReference>
<organism evidence="3 4">
    <name type="scientific">Rhynchosporium graminicola</name>
    <dbReference type="NCBI Taxonomy" id="2792576"/>
    <lineage>
        <taxon>Eukaryota</taxon>
        <taxon>Fungi</taxon>
        <taxon>Dikarya</taxon>
        <taxon>Ascomycota</taxon>
        <taxon>Pezizomycotina</taxon>
        <taxon>Leotiomycetes</taxon>
        <taxon>Helotiales</taxon>
        <taxon>Ploettnerulaceae</taxon>
        <taxon>Rhynchosporium</taxon>
    </lineage>
</organism>
<evidence type="ECO:0000313" key="4">
    <source>
        <dbReference type="Proteomes" id="UP000178129"/>
    </source>
</evidence>
<comment type="caution">
    <text evidence="3">The sequence shown here is derived from an EMBL/GenBank/DDBJ whole genome shotgun (WGS) entry which is preliminary data.</text>
</comment>
<protein>
    <submittedName>
        <fullName evidence="3">Uncharacterized protein</fullName>
    </submittedName>
</protein>
<proteinExistence type="predicted"/>